<keyword evidence="13" id="KW-1185">Reference proteome</keyword>
<evidence type="ECO:0000256" key="2">
    <source>
        <dbReference type="ARBA" id="ARBA00011056"/>
    </source>
</evidence>
<dbReference type="InterPro" id="IPR038506">
    <property type="entry name" value="GLE1-like_sf"/>
</dbReference>
<keyword evidence="7" id="KW-0906">Nuclear pore complex</keyword>
<proteinExistence type="inferred from homology"/>
<comment type="similarity">
    <text evidence="2">Belongs to the GLE1 family.</text>
</comment>
<keyword evidence="6" id="KW-0811">Translocation</keyword>
<evidence type="ECO:0000256" key="1">
    <source>
        <dbReference type="ARBA" id="ARBA00004567"/>
    </source>
</evidence>
<dbReference type="OrthoDB" id="420884at2759"/>
<evidence type="ECO:0000256" key="3">
    <source>
        <dbReference type="ARBA" id="ARBA00022448"/>
    </source>
</evidence>
<dbReference type="GO" id="GO:0015031">
    <property type="term" value="P:protein transport"/>
    <property type="evidence" value="ECO:0007669"/>
    <property type="project" value="UniProtKB-KW"/>
</dbReference>
<reference evidence="13" key="2">
    <citation type="submission" date="2015-01" db="EMBL/GenBank/DDBJ databases">
        <title>Evolutionary Origins and Diversification of the Mycorrhizal Mutualists.</title>
        <authorList>
            <consortium name="DOE Joint Genome Institute"/>
            <consortium name="Mycorrhizal Genomics Consortium"/>
            <person name="Kohler A."/>
            <person name="Kuo A."/>
            <person name="Nagy L.G."/>
            <person name="Floudas D."/>
            <person name="Copeland A."/>
            <person name="Barry K.W."/>
            <person name="Cichocki N."/>
            <person name="Veneault-Fourrey C."/>
            <person name="LaButti K."/>
            <person name="Lindquist E.A."/>
            <person name="Lipzen A."/>
            <person name="Lundell T."/>
            <person name="Morin E."/>
            <person name="Murat C."/>
            <person name="Riley R."/>
            <person name="Ohm R."/>
            <person name="Sun H."/>
            <person name="Tunlid A."/>
            <person name="Henrissat B."/>
            <person name="Grigoriev I.V."/>
            <person name="Hibbett D.S."/>
            <person name="Martin F."/>
        </authorList>
    </citation>
    <scope>NUCLEOTIDE SEQUENCE [LARGE SCALE GENOMIC DNA]</scope>
    <source>
        <strain evidence="13">Ve08.2h10</strain>
    </source>
</reference>
<feature type="compositionally biased region" description="Basic and acidic residues" evidence="11">
    <location>
        <begin position="70"/>
        <end position="83"/>
    </location>
</feature>
<dbReference type="PANTHER" id="PTHR12960">
    <property type="entry name" value="GLE-1-RELATED"/>
    <property type="match status" value="1"/>
</dbReference>
<gene>
    <name evidence="12" type="ORF">PAXRUDRAFT_823660</name>
</gene>
<dbReference type="GO" id="GO:0005543">
    <property type="term" value="F:phospholipid binding"/>
    <property type="evidence" value="ECO:0007669"/>
    <property type="project" value="TreeGrafter"/>
</dbReference>
<dbReference type="AlphaFoldDB" id="A0A0D0DJL0"/>
<comment type="subcellular location">
    <subcellularLocation>
        <location evidence="1">Nucleus</location>
        <location evidence="1">Nuclear pore complex</location>
    </subcellularLocation>
</comment>
<sequence length="570" mass="65082">MRYGLPRSPSPSPVRRYTRRTSGFGVYSDSESEPEGPLTDEEAGSSPGTSSSDSDCFESDGEPPITSPQPKREPRSPAERRHIEETVASIRLRARHHDPYEEWEKQTCRDALRTARKEQTQMLLQTYEEHAQRRSNDLQMLTHMHEQQVTEVQTLLSALKIKQQKHINQQKMRWNEQDKVLKERIEGVIRREEEKAREILEAERKKRQEEERKRKEEEQGRQAEEEKKREEEGKRRKQREAEEAEKRAKEEVEREKRARLEAEEQGRNLLGMTLPEEDWIHAREMLKNIKAGPMKTVKGDRSLKSQWSGIRRQITPKIGQLTQDKITIARISGQIFEVVHPPQPLPQDLYLASLSSLAKAILLQAETEVTAEKKSAIPLALVTANLLERLPTFPDVFFAKLVQRSGGWPVPNVIPSTDSDGTAWDTAERTKAMGYRTSNTDQESLGEYVMRVSGIMRVYFLILAAPVSTPLDSMFQLPRFWTYFVRMMGDERLLESPVAAQLLHAALDVGGMEAKNIWGHQWIKLLELLYEAATVGIGGSGGKLLGGQTPEGKAACVRVQLEIENIIRSP</sequence>
<evidence type="ECO:0000313" key="12">
    <source>
        <dbReference type="EMBL" id="KIK98617.1"/>
    </source>
</evidence>
<keyword evidence="3" id="KW-0813">Transport</keyword>
<keyword evidence="5" id="KW-0653">Protein transport</keyword>
<dbReference type="InterPro" id="IPR012476">
    <property type="entry name" value="GLE1"/>
</dbReference>
<accession>A0A0D0DJL0</accession>
<evidence type="ECO:0000256" key="5">
    <source>
        <dbReference type="ARBA" id="ARBA00022927"/>
    </source>
</evidence>
<dbReference type="PANTHER" id="PTHR12960:SF0">
    <property type="entry name" value="MRNA EXPORT FACTOR GLE1"/>
    <property type="match status" value="1"/>
</dbReference>
<dbReference type="Proteomes" id="UP000054538">
    <property type="component" value="Unassembled WGS sequence"/>
</dbReference>
<dbReference type="Pfam" id="PF07817">
    <property type="entry name" value="GLE1"/>
    <property type="match status" value="1"/>
</dbReference>
<protein>
    <recommendedName>
        <fullName evidence="9">mRNA export factor GLE1</fullName>
    </recommendedName>
    <alternativeName>
        <fullName evidence="10">Nucleoporin GLE1</fullName>
    </alternativeName>
</protein>
<dbReference type="InParanoid" id="A0A0D0DJL0"/>
<reference evidence="12 13" key="1">
    <citation type="submission" date="2014-04" db="EMBL/GenBank/DDBJ databases">
        <authorList>
            <consortium name="DOE Joint Genome Institute"/>
            <person name="Kuo A."/>
            <person name="Kohler A."/>
            <person name="Jargeat P."/>
            <person name="Nagy L.G."/>
            <person name="Floudas D."/>
            <person name="Copeland A."/>
            <person name="Barry K.W."/>
            <person name="Cichocki N."/>
            <person name="Veneault-Fourrey C."/>
            <person name="LaButti K."/>
            <person name="Lindquist E.A."/>
            <person name="Lipzen A."/>
            <person name="Lundell T."/>
            <person name="Morin E."/>
            <person name="Murat C."/>
            <person name="Sun H."/>
            <person name="Tunlid A."/>
            <person name="Henrissat B."/>
            <person name="Grigoriev I.V."/>
            <person name="Hibbett D.S."/>
            <person name="Martin F."/>
            <person name="Nordberg H.P."/>
            <person name="Cantor M.N."/>
            <person name="Hua S.X."/>
        </authorList>
    </citation>
    <scope>NUCLEOTIDE SEQUENCE [LARGE SCALE GENOMIC DNA]</scope>
    <source>
        <strain evidence="12 13">Ve08.2h10</strain>
    </source>
</reference>
<keyword evidence="4" id="KW-0509">mRNA transport</keyword>
<dbReference type="GO" id="GO:0031369">
    <property type="term" value="F:translation initiation factor binding"/>
    <property type="evidence" value="ECO:0007669"/>
    <property type="project" value="TreeGrafter"/>
</dbReference>
<dbReference type="EMBL" id="KN824886">
    <property type="protein sequence ID" value="KIK98617.1"/>
    <property type="molecule type" value="Genomic_DNA"/>
</dbReference>
<dbReference type="GO" id="GO:0016973">
    <property type="term" value="P:poly(A)+ mRNA export from nucleus"/>
    <property type="evidence" value="ECO:0007669"/>
    <property type="project" value="InterPro"/>
</dbReference>
<evidence type="ECO:0000256" key="4">
    <source>
        <dbReference type="ARBA" id="ARBA00022816"/>
    </source>
</evidence>
<dbReference type="GO" id="GO:0044614">
    <property type="term" value="C:nuclear pore cytoplasmic filaments"/>
    <property type="evidence" value="ECO:0007669"/>
    <property type="project" value="TreeGrafter"/>
</dbReference>
<feature type="region of interest" description="Disordered" evidence="11">
    <location>
        <begin position="1"/>
        <end position="83"/>
    </location>
</feature>
<evidence type="ECO:0000313" key="13">
    <source>
        <dbReference type="Proteomes" id="UP000054538"/>
    </source>
</evidence>
<dbReference type="STRING" id="930991.A0A0D0DJL0"/>
<evidence type="ECO:0000256" key="6">
    <source>
        <dbReference type="ARBA" id="ARBA00023010"/>
    </source>
</evidence>
<feature type="compositionally biased region" description="Acidic residues" evidence="11">
    <location>
        <begin position="30"/>
        <end position="43"/>
    </location>
</feature>
<organism evidence="12 13">
    <name type="scientific">Paxillus rubicundulus Ve08.2h10</name>
    <dbReference type="NCBI Taxonomy" id="930991"/>
    <lineage>
        <taxon>Eukaryota</taxon>
        <taxon>Fungi</taxon>
        <taxon>Dikarya</taxon>
        <taxon>Basidiomycota</taxon>
        <taxon>Agaricomycotina</taxon>
        <taxon>Agaricomycetes</taxon>
        <taxon>Agaricomycetidae</taxon>
        <taxon>Boletales</taxon>
        <taxon>Paxilineae</taxon>
        <taxon>Paxillaceae</taxon>
        <taxon>Paxillus</taxon>
    </lineage>
</organism>
<feature type="region of interest" description="Disordered" evidence="11">
    <location>
        <begin position="203"/>
        <end position="259"/>
    </location>
</feature>
<keyword evidence="8" id="KW-0539">Nucleus</keyword>
<name>A0A0D0DJL0_9AGAM</name>
<dbReference type="Gene3D" id="1.25.40.510">
    <property type="entry name" value="GLE1-like"/>
    <property type="match status" value="1"/>
</dbReference>
<evidence type="ECO:0000256" key="9">
    <source>
        <dbReference type="ARBA" id="ARBA00026227"/>
    </source>
</evidence>
<evidence type="ECO:0000256" key="7">
    <source>
        <dbReference type="ARBA" id="ARBA00023132"/>
    </source>
</evidence>
<dbReference type="HOGENOM" id="CLU_020872_1_0_1"/>
<evidence type="ECO:0000256" key="8">
    <source>
        <dbReference type="ARBA" id="ARBA00023242"/>
    </source>
</evidence>
<feature type="compositionally biased region" description="Low complexity" evidence="11">
    <location>
        <begin position="44"/>
        <end position="54"/>
    </location>
</feature>
<dbReference type="GO" id="GO:0005737">
    <property type="term" value="C:cytoplasm"/>
    <property type="evidence" value="ECO:0007669"/>
    <property type="project" value="TreeGrafter"/>
</dbReference>
<dbReference type="GO" id="GO:0000822">
    <property type="term" value="F:inositol hexakisphosphate binding"/>
    <property type="evidence" value="ECO:0007669"/>
    <property type="project" value="TreeGrafter"/>
</dbReference>
<evidence type="ECO:0000256" key="10">
    <source>
        <dbReference type="ARBA" id="ARBA00029983"/>
    </source>
</evidence>
<evidence type="ECO:0000256" key="11">
    <source>
        <dbReference type="SAM" id="MobiDB-lite"/>
    </source>
</evidence>